<dbReference type="Proteomes" id="UP000325395">
    <property type="component" value="Unassembled WGS sequence"/>
</dbReference>
<keyword evidence="8" id="KW-1185">Reference proteome</keyword>
<accession>A0ABQ6WQ63</accession>
<dbReference type="InterPro" id="IPR004342">
    <property type="entry name" value="EXS_C"/>
</dbReference>
<dbReference type="PANTHER" id="PTHR10783:SF103">
    <property type="entry name" value="SOLUTE CARRIER FAMILY 53 MEMBER 1"/>
    <property type="match status" value="1"/>
</dbReference>
<dbReference type="EMBL" id="ML735718">
    <property type="protein sequence ID" value="KAE8419260.1"/>
    <property type="molecule type" value="Genomic_DNA"/>
</dbReference>
<evidence type="ECO:0000259" key="6">
    <source>
        <dbReference type="Pfam" id="PF03124"/>
    </source>
</evidence>
<evidence type="ECO:0000256" key="1">
    <source>
        <dbReference type="ARBA" id="ARBA00004141"/>
    </source>
</evidence>
<sequence>MFLLGLFMWLNFLSVNAMYIYWPVVLIGITVIILFLPARILYHRSRKWWAYSNWRLLLAGLYPVEFRDFFLGDMYCSQTYAMGVSVTFFS</sequence>
<proteinExistence type="predicted"/>
<keyword evidence="3 5" id="KW-1133">Transmembrane helix</keyword>
<organism evidence="7 8">
    <name type="scientific">Aspergillus pseudocaelatus</name>
    <dbReference type="NCBI Taxonomy" id="1825620"/>
    <lineage>
        <taxon>Eukaryota</taxon>
        <taxon>Fungi</taxon>
        <taxon>Dikarya</taxon>
        <taxon>Ascomycota</taxon>
        <taxon>Pezizomycotina</taxon>
        <taxon>Eurotiomycetes</taxon>
        <taxon>Eurotiomycetidae</taxon>
        <taxon>Eurotiales</taxon>
        <taxon>Aspergillaceae</taxon>
        <taxon>Aspergillus</taxon>
        <taxon>Aspergillus subgen. Circumdati</taxon>
    </lineage>
</organism>
<evidence type="ECO:0000313" key="8">
    <source>
        <dbReference type="Proteomes" id="UP000325395"/>
    </source>
</evidence>
<comment type="subcellular location">
    <subcellularLocation>
        <location evidence="1">Membrane</location>
        <topology evidence="1">Multi-pass membrane protein</topology>
    </subcellularLocation>
</comment>
<dbReference type="PANTHER" id="PTHR10783">
    <property type="entry name" value="XENOTROPIC AND POLYTROPIC RETROVIRUS RECEPTOR 1-RELATED"/>
    <property type="match status" value="1"/>
</dbReference>
<feature type="domain" description="EXS" evidence="6">
    <location>
        <begin position="2"/>
        <end position="84"/>
    </location>
</feature>
<evidence type="ECO:0000256" key="2">
    <source>
        <dbReference type="ARBA" id="ARBA00022692"/>
    </source>
</evidence>
<gene>
    <name evidence="7" type="ORF">BDV36DRAFT_138547</name>
</gene>
<protein>
    <submittedName>
        <fullName evidence="7">EXS family-domain-containing protein</fullName>
    </submittedName>
</protein>
<reference evidence="7 8" key="1">
    <citation type="submission" date="2019-04" db="EMBL/GenBank/DDBJ databases">
        <authorList>
            <consortium name="DOE Joint Genome Institute"/>
            <person name="Mondo S."/>
            <person name="Kjaerbolling I."/>
            <person name="Vesth T."/>
            <person name="Frisvad J.C."/>
            <person name="Nybo J.L."/>
            <person name="Theobald S."/>
            <person name="Kildgaard S."/>
            <person name="Isbrandt T."/>
            <person name="Kuo A."/>
            <person name="Sato A."/>
            <person name="Lyhne E.K."/>
            <person name="Kogle M.E."/>
            <person name="Wiebenga A."/>
            <person name="Kun R.S."/>
            <person name="Lubbers R.J."/>
            <person name="Makela M.R."/>
            <person name="Barry K."/>
            <person name="Chovatia M."/>
            <person name="Clum A."/>
            <person name="Daum C."/>
            <person name="Haridas S."/>
            <person name="He G."/>
            <person name="LaButti K."/>
            <person name="Lipzen A."/>
            <person name="Riley R."/>
            <person name="Salamov A."/>
            <person name="Simmons B.A."/>
            <person name="Magnuson J.K."/>
            <person name="Henrissat B."/>
            <person name="Mortensen U.H."/>
            <person name="Larsen T.O."/>
            <person name="Devries R.P."/>
            <person name="Grigoriev I.V."/>
            <person name="Machida M."/>
            <person name="Baker S.E."/>
            <person name="Andersen M.R."/>
            <person name="Cantor M.N."/>
            <person name="Hua S.X."/>
        </authorList>
    </citation>
    <scope>NUCLEOTIDE SEQUENCE [LARGE SCALE GENOMIC DNA]</scope>
    <source>
        <strain evidence="7 8">CBS 117616</strain>
    </source>
</reference>
<keyword evidence="4 5" id="KW-0472">Membrane</keyword>
<evidence type="ECO:0000313" key="7">
    <source>
        <dbReference type="EMBL" id="KAE8419260.1"/>
    </source>
</evidence>
<evidence type="ECO:0000256" key="3">
    <source>
        <dbReference type="ARBA" id="ARBA00022989"/>
    </source>
</evidence>
<feature type="transmembrane region" description="Helical" evidence="5">
    <location>
        <begin position="20"/>
        <end position="42"/>
    </location>
</feature>
<name>A0ABQ6WQ63_9EURO</name>
<evidence type="ECO:0000256" key="5">
    <source>
        <dbReference type="SAM" id="Phobius"/>
    </source>
</evidence>
<keyword evidence="2 5" id="KW-0812">Transmembrane</keyword>
<dbReference type="Pfam" id="PF03124">
    <property type="entry name" value="EXS"/>
    <property type="match status" value="1"/>
</dbReference>
<evidence type="ECO:0000256" key="4">
    <source>
        <dbReference type="ARBA" id="ARBA00023136"/>
    </source>
</evidence>